<comment type="caution">
    <text evidence="8">The sequence shown here is derived from an EMBL/GenBank/DDBJ whole genome shotgun (WGS) entry which is preliminary data.</text>
</comment>
<feature type="transmembrane region" description="Helical" evidence="6">
    <location>
        <begin position="221"/>
        <end position="239"/>
    </location>
</feature>
<keyword evidence="9" id="KW-1185">Reference proteome</keyword>
<keyword evidence="4 6" id="KW-0472">Membrane</keyword>
<feature type="transmembrane region" description="Helical" evidence="6">
    <location>
        <begin position="189"/>
        <end position="209"/>
    </location>
</feature>
<dbReference type="PANTHER" id="PTHR33048:SF129">
    <property type="entry name" value="INTEGRAL MEMBRANE PROTEIN-RELATED"/>
    <property type="match status" value="1"/>
</dbReference>
<gene>
    <name evidence="8" type="ORF">GQX73_g8572</name>
</gene>
<name>A0A7C8IRV4_9PEZI</name>
<evidence type="ECO:0000256" key="3">
    <source>
        <dbReference type="ARBA" id="ARBA00022989"/>
    </source>
</evidence>
<evidence type="ECO:0000256" key="1">
    <source>
        <dbReference type="ARBA" id="ARBA00004141"/>
    </source>
</evidence>
<comment type="similarity">
    <text evidence="5">Belongs to the SAT4 family.</text>
</comment>
<evidence type="ECO:0000256" key="2">
    <source>
        <dbReference type="ARBA" id="ARBA00022692"/>
    </source>
</evidence>
<dbReference type="InterPro" id="IPR049326">
    <property type="entry name" value="Rhodopsin_dom_fungi"/>
</dbReference>
<evidence type="ECO:0000259" key="7">
    <source>
        <dbReference type="Pfam" id="PF20684"/>
    </source>
</evidence>
<accession>A0A7C8IRV4</accession>
<feature type="transmembrane region" description="Helical" evidence="6">
    <location>
        <begin position="100"/>
        <end position="121"/>
    </location>
</feature>
<dbReference type="GO" id="GO:0016020">
    <property type="term" value="C:membrane"/>
    <property type="evidence" value="ECO:0007669"/>
    <property type="project" value="UniProtKB-SubCell"/>
</dbReference>
<feature type="transmembrane region" description="Helical" evidence="6">
    <location>
        <begin position="29"/>
        <end position="48"/>
    </location>
</feature>
<keyword evidence="2 6" id="KW-0812">Transmembrane</keyword>
<feature type="transmembrane region" description="Helical" evidence="6">
    <location>
        <begin position="259"/>
        <end position="281"/>
    </location>
</feature>
<evidence type="ECO:0000313" key="8">
    <source>
        <dbReference type="EMBL" id="KAF2964982.1"/>
    </source>
</evidence>
<proteinExistence type="inferred from homology"/>
<dbReference type="EMBL" id="WUBL01000129">
    <property type="protein sequence ID" value="KAF2964982.1"/>
    <property type="molecule type" value="Genomic_DNA"/>
</dbReference>
<dbReference type="OrthoDB" id="4525788at2759"/>
<sequence>MKILPIEAVASWPKPNYINPESRAPIGKAIGSTLLALVTVILAIRLYSRTRLTRGFGLDDTFICLAYFPAAAFTIAGIITQEHFQWARHIWDVEPKFLSPTLLITLIHLILFDLATTLTKLSMLAMVRRLTATSRNSLENVAVLALVALITANCFIFIIVEIFQCWPISSAWVFGEASSHCINEESHLMAANIINTVTDFIVVLFSIRTAMGIQLSPRQRVVVCSLFGIGLVASSVGIMRTYFAHLLYSAGRDTTRRAWYLWLSSLVELHLGIICASIPAAKPVFIGFTKKRKISLPLTPLFPETLQPEQETGRYKFPPPTIDYSIGRSSGSFKDVNAVHVPPQSHHANTP</sequence>
<feature type="transmembrane region" description="Helical" evidence="6">
    <location>
        <begin position="141"/>
        <end position="169"/>
    </location>
</feature>
<dbReference type="InParanoid" id="A0A7C8IRV4"/>
<protein>
    <recommendedName>
        <fullName evidence="7">Rhodopsin domain-containing protein</fullName>
    </recommendedName>
</protein>
<dbReference type="Pfam" id="PF20684">
    <property type="entry name" value="Fung_rhodopsin"/>
    <property type="match status" value="1"/>
</dbReference>
<comment type="subcellular location">
    <subcellularLocation>
        <location evidence="1">Membrane</location>
        <topology evidence="1">Multi-pass membrane protein</topology>
    </subcellularLocation>
</comment>
<feature type="transmembrane region" description="Helical" evidence="6">
    <location>
        <begin position="60"/>
        <end position="80"/>
    </location>
</feature>
<reference evidence="8 9" key="1">
    <citation type="submission" date="2019-12" db="EMBL/GenBank/DDBJ databases">
        <title>Draft genome sequence of the ascomycete Xylaria multiplex DSM 110363.</title>
        <authorList>
            <person name="Buettner E."/>
            <person name="Kellner H."/>
        </authorList>
    </citation>
    <scope>NUCLEOTIDE SEQUENCE [LARGE SCALE GENOMIC DNA]</scope>
    <source>
        <strain evidence="8 9">DSM 110363</strain>
    </source>
</reference>
<organism evidence="8 9">
    <name type="scientific">Xylaria multiplex</name>
    <dbReference type="NCBI Taxonomy" id="323545"/>
    <lineage>
        <taxon>Eukaryota</taxon>
        <taxon>Fungi</taxon>
        <taxon>Dikarya</taxon>
        <taxon>Ascomycota</taxon>
        <taxon>Pezizomycotina</taxon>
        <taxon>Sordariomycetes</taxon>
        <taxon>Xylariomycetidae</taxon>
        <taxon>Xylariales</taxon>
        <taxon>Xylariaceae</taxon>
        <taxon>Xylaria</taxon>
    </lineage>
</organism>
<dbReference type="InterPro" id="IPR052337">
    <property type="entry name" value="SAT4-like"/>
</dbReference>
<dbReference type="PANTHER" id="PTHR33048">
    <property type="entry name" value="PTH11-LIKE INTEGRAL MEMBRANE PROTEIN (AFU_ORTHOLOGUE AFUA_5G11245)"/>
    <property type="match status" value="1"/>
</dbReference>
<keyword evidence="3 6" id="KW-1133">Transmembrane helix</keyword>
<dbReference type="AlphaFoldDB" id="A0A7C8IRV4"/>
<evidence type="ECO:0000256" key="6">
    <source>
        <dbReference type="SAM" id="Phobius"/>
    </source>
</evidence>
<evidence type="ECO:0000256" key="4">
    <source>
        <dbReference type="ARBA" id="ARBA00023136"/>
    </source>
</evidence>
<evidence type="ECO:0000256" key="5">
    <source>
        <dbReference type="ARBA" id="ARBA00038359"/>
    </source>
</evidence>
<evidence type="ECO:0000313" key="9">
    <source>
        <dbReference type="Proteomes" id="UP000481858"/>
    </source>
</evidence>
<feature type="domain" description="Rhodopsin" evidence="7">
    <location>
        <begin position="44"/>
        <end position="285"/>
    </location>
</feature>
<dbReference type="Proteomes" id="UP000481858">
    <property type="component" value="Unassembled WGS sequence"/>
</dbReference>